<protein>
    <submittedName>
        <fullName evidence="3">DEP domain-containing protein</fullName>
    </submittedName>
</protein>
<evidence type="ECO:0000259" key="1">
    <source>
        <dbReference type="PROSITE" id="PS50186"/>
    </source>
</evidence>
<dbReference type="PROSITE" id="PS50186">
    <property type="entry name" value="DEP"/>
    <property type="match status" value="1"/>
</dbReference>
<evidence type="ECO:0000313" key="3">
    <source>
        <dbReference type="WBParaSite" id="SVE_1667000.1"/>
    </source>
</evidence>
<dbReference type="InterPro" id="IPR036388">
    <property type="entry name" value="WH-like_DNA-bd_sf"/>
</dbReference>
<reference evidence="3" key="2">
    <citation type="submission" date="2015-08" db="UniProtKB">
        <authorList>
            <consortium name="WormBaseParasite"/>
        </authorList>
    </citation>
    <scope>IDENTIFICATION</scope>
</reference>
<sequence length="166" mass="19405">MESFFSVKNSIRKSVRNSFKKKISKTESLDSRKTNDLTISEKDIENLNCGKFKALRKFVIILSLFKSRVPKKTHKVIFKKYDNVFNGKEAVECLSNHVLPKIDSTGINYIMKAKKLIVYFLKERFLICISNNFIIHNNSYTFSDDDIYCINENYVVPEMPLNIKDE</sequence>
<dbReference type="WBParaSite" id="SVE_1667000.1">
    <property type="protein sequence ID" value="SVE_1667000.1"/>
    <property type="gene ID" value="SVE_1667000"/>
</dbReference>
<feature type="domain" description="DEP" evidence="1">
    <location>
        <begin position="65"/>
        <end position="152"/>
    </location>
</feature>
<organism evidence="2 3">
    <name type="scientific">Strongyloides venezuelensis</name>
    <name type="common">Threadworm</name>
    <dbReference type="NCBI Taxonomy" id="75913"/>
    <lineage>
        <taxon>Eukaryota</taxon>
        <taxon>Metazoa</taxon>
        <taxon>Ecdysozoa</taxon>
        <taxon>Nematoda</taxon>
        <taxon>Chromadorea</taxon>
        <taxon>Rhabditida</taxon>
        <taxon>Tylenchina</taxon>
        <taxon>Panagrolaimomorpha</taxon>
        <taxon>Strongyloidoidea</taxon>
        <taxon>Strongyloididae</taxon>
        <taxon>Strongyloides</taxon>
    </lineage>
</organism>
<dbReference type="InterPro" id="IPR000591">
    <property type="entry name" value="DEP_dom"/>
</dbReference>
<name>A0A0K0FW99_STRVS</name>
<dbReference type="Gene3D" id="1.10.10.10">
    <property type="entry name" value="Winged helix-like DNA-binding domain superfamily/Winged helix DNA-binding domain"/>
    <property type="match status" value="1"/>
</dbReference>
<dbReference type="InterPro" id="IPR036390">
    <property type="entry name" value="WH_DNA-bd_sf"/>
</dbReference>
<dbReference type="CDD" id="cd04371">
    <property type="entry name" value="DEP"/>
    <property type="match status" value="1"/>
</dbReference>
<keyword evidence="2" id="KW-1185">Reference proteome</keyword>
<dbReference type="Proteomes" id="UP000035680">
    <property type="component" value="Unassembled WGS sequence"/>
</dbReference>
<dbReference type="SUPFAM" id="SSF46785">
    <property type="entry name" value="Winged helix' DNA-binding domain"/>
    <property type="match status" value="1"/>
</dbReference>
<dbReference type="AlphaFoldDB" id="A0A0K0FW99"/>
<evidence type="ECO:0000313" key="2">
    <source>
        <dbReference type="Proteomes" id="UP000035680"/>
    </source>
</evidence>
<dbReference type="GO" id="GO:0035556">
    <property type="term" value="P:intracellular signal transduction"/>
    <property type="evidence" value="ECO:0007669"/>
    <property type="project" value="InterPro"/>
</dbReference>
<reference evidence="2" key="1">
    <citation type="submission" date="2014-07" db="EMBL/GenBank/DDBJ databases">
        <authorList>
            <person name="Martin A.A"/>
            <person name="De Silva N."/>
        </authorList>
    </citation>
    <scope>NUCLEOTIDE SEQUENCE</scope>
</reference>
<dbReference type="SMART" id="SM00049">
    <property type="entry name" value="DEP"/>
    <property type="match status" value="1"/>
</dbReference>
<accession>A0A0K0FW99</accession>
<proteinExistence type="predicted"/>